<dbReference type="Pfam" id="PF00856">
    <property type="entry name" value="SET"/>
    <property type="match status" value="1"/>
</dbReference>
<name>A0A166RIY9_9AGAM</name>
<keyword evidence="2" id="KW-0808">Transferase</keyword>
<keyword evidence="1" id="KW-0489">Methyltransferase</keyword>
<organism evidence="9 10">
    <name type="scientific">Athelia psychrophila</name>
    <dbReference type="NCBI Taxonomy" id="1759441"/>
    <lineage>
        <taxon>Eukaryota</taxon>
        <taxon>Fungi</taxon>
        <taxon>Dikarya</taxon>
        <taxon>Basidiomycota</taxon>
        <taxon>Agaricomycotina</taxon>
        <taxon>Agaricomycetes</taxon>
        <taxon>Agaricomycetidae</taxon>
        <taxon>Atheliales</taxon>
        <taxon>Atheliaceae</taxon>
        <taxon>Athelia</taxon>
    </lineage>
</organism>
<dbReference type="GO" id="GO:0031507">
    <property type="term" value="P:heterochromatin formation"/>
    <property type="evidence" value="ECO:0007669"/>
    <property type="project" value="TreeGrafter"/>
</dbReference>
<dbReference type="Gene3D" id="2.170.270.10">
    <property type="entry name" value="SET domain"/>
    <property type="match status" value="1"/>
</dbReference>
<dbReference type="SMART" id="SM01114">
    <property type="entry name" value="CXC"/>
    <property type="match status" value="1"/>
</dbReference>
<accession>A0A166RIY9</accession>
<proteinExistence type="predicted"/>
<dbReference type="STRING" id="436010.A0A166RIY9"/>
<evidence type="ECO:0000259" key="7">
    <source>
        <dbReference type="PROSITE" id="PS50280"/>
    </source>
</evidence>
<dbReference type="InterPro" id="IPR001214">
    <property type="entry name" value="SET_dom"/>
</dbReference>
<dbReference type="InterPro" id="IPR026489">
    <property type="entry name" value="CXC_dom"/>
</dbReference>
<dbReference type="EMBL" id="KV417504">
    <property type="protein sequence ID" value="KZP28321.1"/>
    <property type="molecule type" value="Genomic_DNA"/>
</dbReference>
<dbReference type="InterPro" id="IPR046341">
    <property type="entry name" value="SET_dom_sf"/>
</dbReference>
<dbReference type="InterPro" id="IPR041355">
    <property type="entry name" value="Pre-SET_CXC"/>
</dbReference>
<evidence type="ECO:0000256" key="6">
    <source>
        <dbReference type="ARBA" id="ARBA00048568"/>
    </source>
</evidence>
<dbReference type="InterPro" id="IPR045318">
    <property type="entry name" value="EZH1/2-like"/>
</dbReference>
<evidence type="ECO:0000256" key="1">
    <source>
        <dbReference type="ARBA" id="ARBA00022603"/>
    </source>
</evidence>
<feature type="domain" description="CXC" evidence="8">
    <location>
        <begin position="291"/>
        <end position="405"/>
    </location>
</feature>
<keyword evidence="3" id="KW-0949">S-adenosyl-L-methionine</keyword>
<dbReference type="PANTHER" id="PTHR45747">
    <property type="entry name" value="HISTONE-LYSINE N-METHYLTRANSFERASE E(Z)"/>
    <property type="match status" value="1"/>
</dbReference>
<dbReference type="GO" id="GO:0140951">
    <property type="term" value="F:histone H3K27 trimethyltransferase activity"/>
    <property type="evidence" value="ECO:0007669"/>
    <property type="project" value="UniProtKB-EC"/>
</dbReference>
<evidence type="ECO:0000259" key="8">
    <source>
        <dbReference type="PROSITE" id="PS51633"/>
    </source>
</evidence>
<dbReference type="PROSITE" id="PS51633">
    <property type="entry name" value="CXC"/>
    <property type="match status" value="1"/>
</dbReference>
<evidence type="ECO:0000256" key="4">
    <source>
        <dbReference type="ARBA" id="ARBA00023015"/>
    </source>
</evidence>
<dbReference type="GO" id="GO:0003682">
    <property type="term" value="F:chromatin binding"/>
    <property type="evidence" value="ECO:0007669"/>
    <property type="project" value="TreeGrafter"/>
</dbReference>
<dbReference type="SMART" id="SM00317">
    <property type="entry name" value="SET"/>
    <property type="match status" value="1"/>
</dbReference>
<evidence type="ECO:0000313" key="9">
    <source>
        <dbReference type="EMBL" id="KZP28321.1"/>
    </source>
</evidence>
<dbReference type="AlphaFoldDB" id="A0A166RIY9"/>
<gene>
    <name evidence="9" type="ORF">FIBSPDRAFT_780054</name>
</gene>
<dbReference type="SUPFAM" id="SSF82199">
    <property type="entry name" value="SET domain"/>
    <property type="match status" value="1"/>
</dbReference>
<sequence>MGQKEIAYEDFSDNSQSQVKHISVDVIAVPEPPSLMHYESSTPASRSIFHGDDDNSMAFMPFPNDPKFDSLEHSLHYKTLSWQDKFDDPDVDLIMMETALQLNQHCSISFEEIDKTNILPHLMPRYGSSGLAHKIRQRDIPDCPVLKKLLEYLKAPPPRPYGPGLYSRLESIVSIFCPNLSCLQPYCTSHVESLPMAQPVIPQMHNDKFARRVKTPCGETCFVLNETAGLGTITWSAEDVETLTTVLLITPDTLPCDLAIICDKPCHEVFHQRGVILPPELINAANEQKSRRPLSRSLKFADFDPNNYTPNSPCSHEGPCDHRSQCDCYLNKAHCERNCRCSPKCHRRWKGCQCARSKIADTCSNVQRCACRKANRECDPDVCLKCKARDSSGEICHNVCIQQGRRKGLEVRESTWGLGAFLTEDVNAGELISEYIGELIYELTTDSRQDLSKHSGRNYVFALNSTVSIDSSYVGNETRFVNHVPAPNANSSPQVWLVNGEHRIGIFAAQDMKNGTEISFDYGPQFFVGVPEHGPAHSESLLSTTTFEPSNSIDT</sequence>
<evidence type="ECO:0000256" key="5">
    <source>
        <dbReference type="ARBA" id="ARBA00023163"/>
    </source>
</evidence>
<keyword evidence="10" id="KW-1185">Reference proteome</keyword>
<dbReference type="InterPro" id="IPR033467">
    <property type="entry name" value="Tesmin/TSO1-like_CXC"/>
</dbReference>
<dbReference type="GO" id="GO:0032259">
    <property type="term" value="P:methylation"/>
    <property type="evidence" value="ECO:0007669"/>
    <property type="project" value="UniProtKB-KW"/>
</dbReference>
<protein>
    <submittedName>
        <fullName evidence="9">SET domain-containing protein</fullName>
    </submittedName>
</protein>
<evidence type="ECO:0000256" key="2">
    <source>
        <dbReference type="ARBA" id="ARBA00022679"/>
    </source>
</evidence>
<reference evidence="9 10" key="1">
    <citation type="journal article" date="2016" name="Mol. Biol. Evol.">
        <title>Comparative Genomics of Early-Diverging Mushroom-Forming Fungi Provides Insights into the Origins of Lignocellulose Decay Capabilities.</title>
        <authorList>
            <person name="Nagy L.G."/>
            <person name="Riley R."/>
            <person name="Tritt A."/>
            <person name="Adam C."/>
            <person name="Daum C."/>
            <person name="Floudas D."/>
            <person name="Sun H."/>
            <person name="Yadav J.S."/>
            <person name="Pangilinan J."/>
            <person name="Larsson K.H."/>
            <person name="Matsuura K."/>
            <person name="Barry K."/>
            <person name="Labutti K."/>
            <person name="Kuo R."/>
            <person name="Ohm R.A."/>
            <person name="Bhattacharya S.S."/>
            <person name="Shirouzu T."/>
            <person name="Yoshinaga Y."/>
            <person name="Martin F.M."/>
            <person name="Grigoriev I.V."/>
            <person name="Hibbett D.S."/>
        </authorList>
    </citation>
    <scope>NUCLEOTIDE SEQUENCE [LARGE SCALE GENOMIC DNA]</scope>
    <source>
        <strain evidence="9 10">CBS 109695</strain>
    </source>
</reference>
<evidence type="ECO:0000256" key="3">
    <source>
        <dbReference type="ARBA" id="ARBA00022691"/>
    </source>
</evidence>
<dbReference type="Proteomes" id="UP000076532">
    <property type="component" value="Unassembled WGS sequence"/>
</dbReference>
<keyword evidence="5" id="KW-0804">Transcription</keyword>
<keyword evidence="4" id="KW-0805">Transcription regulation</keyword>
<comment type="catalytic activity">
    <reaction evidence="6">
        <text>L-lysyl(27)-[histone H3] + 3 S-adenosyl-L-methionine = N(6),N(6),N(6)-trimethyl-L-lysyl(27)-[histone H3] + 3 S-adenosyl-L-homocysteine + 3 H(+)</text>
        <dbReference type="Rhea" id="RHEA:60292"/>
        <dbReference type="Rhea" id="RHEA-COMP:15535"/>
        <dbReference type="Rhea" id="RHEA-COMP:15548"/>
        <dbReference type="ChEBI" id="CHEBI:15378"/>
        <dbReference type="ChEBI" id="CHEBI:29969"/>
        <dbReference type="ChEBI" id="CHEBI:57856"/>
        <dbReference type="ChEBI" id="CHEBI:59789"/>
        <dbReference type="ChEBI" id="CHEBI:61961"/>
        <dbReference type="EC" id="2.1.1.356"/>
    </reaction>
</comment>
<dbReference type="PROSITE" id="PS50280">
    <property type="entry name" value="SET"/>
    <property type="match status" value="1"/>
</dbReference>
<dbReference type="PANTHER" id="PTHR45747:SF4">
    <property type="entry name" value="HISTONE-LYSINE N-METHYLTRANSFERASE E(Z)"/>
    <property type="match status" value="1"/>
</dbReference>
<evidence type="ECO:0000313" key="10">
    <source>
        <dbReference type="Proteomes" id="UP000076532"/>
    </source>
</evidence>
<dbReference type="Pfam" id="PF18264">
    <property type="entry name" value="preSET_CXC"/>
    <property type="match status" value="1"/>
</dbReference>
<dbReference type="OrthoDB" id="6141102at2759"/>
<dbReference type="GO" id="GO:0035098">
    <property type="term" value="C:ESC/E(Z) complex"/>
    <property type="evidence" value="ECO:0007669"/>
    <property type="project" value="TreeGrafter"/>
</dbReference>
<feature type="domain" description="SET" evidence="7">
    <location>
        <begin position="407"/>
        <end position="523"/>
    </location>
</feature>